<evidence type="ECO:0000259" key="1">
    <source>
        <dbReference type="Pfam" id="PF00485"/>
    </source>
</evidence>
<organism evidence="2 3">
    <name type="scientific">Aspergillus steynii IBT 23096</name>
    <dbReference type="NCBI Taxonomy" id="1392250"/>
    <lineage>
        <taxon>Eukaryota</taxon>
        <taxon>Fungi</taxon>
        <taxon>Dikarya</taxon>
        <taxon>Ascomycota</taxon>
        <taxon>Pezizomycotina</taxon>
        <taxon>Eurotiomycetes</taxon>
        <taxon>Eurotiomycetidae</taxon>
        <taxon>Eurotiales</taxon>
        <taxon>Aspergillaceae</taxon>
        <taxon>Aspergillus</taxon>
        <taxon>Aspergillus subgen. Circumdati</taxon>
    </lineage>
</organism>
<sequence length="264" mass="29429">MVLHVQSPTYFLVNILCPVNHIISSTMDEAYHNLAKTIHTQAASHPKGRFIVAIAGIPGSGKTTTASRVVELLNTEFSTPSSSVTPCPSTPRAALLSMDGFHLPRATLDQLPNREEAYIRRGAPWTFDAVRFLEFMRSLRRWADQSASSEDDDTLYAPTFSHETKDPIENGTYVTSSISIIVVEGNYLLLDEPVWRDVPALVDYKVFIDTDAMVARERLAKRHVFAGIESCVEDGFRRVDANDYLNALVVREKMVAADLVVWSV</sequence>
<dbReference type="AlphaFoldDB" id="A0A2I2FV80"/>
<gene>
    <name evidence="2" type="ORF">P170DRAFT_503312</name>
</gene>
<dbReference type="EMBL" id="MSFO01000009">
    <property type="protein sequence ID" value="PLB44507.1"/>
    <property type="molecule type" value="Genomic_DNA"/>
</dbReference>
<accession>A0A2I2FV80</accession>
<reference evidence="2 3" key="1">
    <citation type="submission" date="2016-12" db="EMBL/GenBank/DDBJ databases">
        <title>The genomes of Aspergillus section Nigri reveals drivers in fungal speciation.</title>
        <authorList>
            <consortium name="DOE Joint Genome Institute"/>
            <person name="Vesth T.C."/>
            <person name="Nybo J."/>
            <person name="Theobald S."/>
            <person name="Brandl J."/>
            <person name="Frisvad J.C."/>
            <person name="Nielsen K.F."/>
            <person name="Lyhne E.K."/>
            <person name="Kogle M.E."/>
            <person name="Kuo A."/>
            <person name="Riley R."/>
            <person name="Clum A."/>
            <person name="Nolan M."/>
            <person name="Lipzen A."/>
            <person name="Salamov A."/>
            <person name="Henrissat B."/>
            <person name="Wiebenga A."/>
            <person name="De Vries R.P."/>
            <person name="Grigoriev I.V."/>
            <person name="Mortensen U.H."/>
            <person name="Andersen M.R."/>
            <person name="Baker S.E."/>
        </authorList>
    </citation>
    <scope>NUCLEOTIDE SEQUENCE [LARGE SCALE GENOMIC DNA]</scope>
    <source>
        <strain evidence="2 3">IBT 23096</strain>
    </source>
</reference>
<dbReference type="OrthoDB" id="6362633at2759"/>
<evidence type="ECO:0000313" key="3">
    <source>
        <dbReference type="Proteomes" id="UP000234275"/>
    </source>
</evidence>
<evidence type="ECO:0000313" key="2">
    <source>
        <dbReference type="EMBL" id="PLB44507.1"/>
    </source>
</evidence>
<dbReference type="GO" id="GO:0016301">
    <property type="term" value="F:kinase activity"/>
    <property type="evidence" value="ECO:0007669"/>
    <property type="project" value="InterPro"/>
</dbReference>
<dbReference type="GO" id="GO:0016787">
    <property type="term" value="F:hydrolase activity"/>
    <property type="evidence" value="ECO:0007669"/>
    <property type="project" value="UniProtKB-KW"/>
</dbReference>
<dbReference type="STRING" id="1392250.A0A2I2FV80"/>
<dbReference type="GO" id="GO:0005524">
    <property type="term" value="F:ATP binding"/>
    <property type="evidence" value="ECO:0007669"/>
    <property type="project" value="InterPro"/>
</dbReference>
<dbReference type="SUPFAM" id="SSF52540">
    <property type="entry name" value="P-loop containing nucleoside triphosphate hydrolases"/>
    <property type="match status" value="1"/>
</dbReference>
<feature type="domain" description="Phosphoribulokinase/uridine kinase" evidence="1">
    <location>
        <begin position="51"/>
        <end position="216"/>
    </location>
</feature>
<proteinExistence type="predicted"/>
<dbReference type="InterPro" id="IPR027417">
    <property type="entry name" value="P-loop_NTPase"/>
</dbReference>
<dbReference type="RefSeq" id="XP_024699809.1">
    <property type="nucleotide sequence ID" value="XM_024854202.1"/>
</dbReference>
<dbReference type="VEuPathDB" id="FungiDB:P170DRAFT_503312"/>
<dbReference type="GeneID" id="36561908"/>
<keyword evidence="2" id="KW-0378">Hydrolase</keyword>
<dbReference type="Proteomes" id="UP000234275">
    <property type="component" value="Unassembled WGS sequence"/>
</dbReference>
<comment type="caution">
    <text evidence="2">The sequence shown here is derived from an EMBL/GenBank/DDBJ whole genome shotgun (WGS) entry which is preliminary data.</text>
</comment>
<name>A0A2I2FV80_9EURO</name>
<keyword evidence="3" id="KW-1185">Reference proteome</keyword>
<dbReference type="Gene3D" id="3.40.50.300">
    <property type="entry name" value="P-loop containing nucleotide triphosphate hydrolases"/>
    <property type="match status" value="2"/>
</dbReference>
<dbReference type="PANTHER" id="PTHR10285">
    <property type="entry name" value="URIDINE KINASE"/>
    <property type="match status" value="1"/>
</dbReference>
<dbReference type="Pfam" id="PF00485">
    <property type="entry name" value="PRK"/>
    <property type="match status" value="1"/>
</dbReference>
<protein>
    <submittedName>
        <fullName evidence="2">P-loop containing nucleoside triphosphate hydrolase protein</fullName>
    </submittedName>
</protein>
<dbReference type="InterPro" id="IPR006083">
    <property type="entry name" value="PRK/URK"/>
</dbReference>